<keyword evidence="4" id="KW-1185">Reference proteome</keyword>
<protein>
    <recommendedName>
        <fullName evidence="5">28S ribosomal protein S27, mitochondrial</fullName>
    </recommendedName>
</protein>
<dbReference type="AlphaFoldDB" id="A0A0L0CN50"/>
<dbReference type="OMA" id="KFLRNPY"/>
<reference evidence="3 4" key="1">
    <citation type="journal article" date="2015" name="Nat. Commun.">
        <title>Lucilia cuprina genome unlocks parasitic fly biology to underpin future interventions.</title>
        <authorList>
            <person name="Anstead C.A."/>
            <person name="Korhonen P.K."/>
            <person name="Young N.D."/>
            <person name="Hall R.S."/>
            <person name="Jex A.R."/>
            <person name="Murali S.C."/>
            <person name="Hughes D.S."/>
            <person name="Lee S.F."/>
            <person name="Perry T."/>
            <person name="Stroehlein A.J."/>
            <person name="Ansell B.R."/>
            <person name="Breugelmans B."/>
            <person name="Hofmann A."/>
            <person name="Qu J."/>
            <person name="Dugan S."/>
            <person name="Lee S.L."/>
            <person name="Chao H."/>
            <person name="Dinh H."/>
            <person name="Han Y."/>
            <person name="Doddapaneni H.V."/>
            <person name="Worley K.C."/>
            <person name="Muzny D.M."/>
            <person name="Ioannidis P."/>
            <person name="Waterhouse R.M."/>
            <person name="Zdobnov E.M."/>
            <person name="James P.J."/>
            <person name="Bagnall N.H."/>
            <person name="Kotze A.C."/>
            <person name="Gibbs R.A."/>
            <person name="Richards S."/>
            <person name="Batterham P."/>
            <person name="Gasser R.B."/>
        </authorList>
    </citation>
    <scope>NUCLEOTIDE SEQUENCE [LARGE SCALE GENOMIC DNA]</scope>
    <source>
        <strain evidence="3 4">LS</strain>
        <tissue evidence="3">Full body</tissue>
    </source>
</reference>
<dbReference type="Proteomes" id="UP000037069">
    <property type="component" value="Unassembled WGS sequence"/>
</dbReference>
<accession>A0A0L0CN50</accession>
<comment type="subcellular location">
    <subcellularLocation>
        <location evidence="1">Mitochondrion</location>
    </subcellularLocation>
</comment>
<organism evidence="3 4">
    <name type="scientific">Lucilia cuprina</name>
    <name type="common">Green bottle fly</name>
    <name type="synonym">Australian sheep blowfly</name>
    <dbReference type="NCBI Taxonomy" id="7375"/>
    <lineage>
        <taxon>Eukaryota</taxon>
        <taxon>Metazoa</taxon>
        <taxon>Ecdysozoa</taxon>
        <taxon>Arthropoda</taxon>
        <taxon>Hexapoda</taxon>
        <taxon>Insecta</taxon>
        <taxon>Pterygota</taxon>
        <taxon>Neoptera</taxon>
        <taxon>Endopterygota</taxon>
        <taxon>Diptera</taxon>
        <taxon>Brachycera</taxon>
        <taxon>Muscomorpha</taxon>
        <taxon>Oestroidea</taxon>
        <taxon>Calliphoridae</taxon>
        <taxon>Luciliinae</taxon>
        <taxon>Lucilia</taxon>
    </lineage>
</organism>
<dbReference type="Pfam" id="PF10037">
    <property type="entry name" value="MRP-S27"/>
    <property type="match status" value="1"/>
</dbReference>
<evidence type="ECO:0000256" key="1">
    <source>
        <dbReference type="ARBA" id="ARBA00004173"/>
    </source>
</evidence>
<sequence length="414" mass="47245">MFLRSKGFVCPAYINISKRLLSNEVREVLNARLEPPTGTNGNQLQLAVVTKNLNALNLDLFVNSLSNYEDRRSAVLDLLANLRSTKLANTCLESTHFAAVRHLLENSSVQELVPILLDRPQYGIFLNNFTGFAVTQTLHDEKEYILGLPLALKLVLLDELDSVFVQAFCLKSSMESLKKELSNEQASEENAPSPPKGKVQEKKVRVHFLRNTEEVDQHKEIGKAILKVASKILEGNTQDNARILGLVLTANYAELDKTLSSKTIEINTDIADICKQLLSTAGQAEYVNKIEQLQSQKKFEDLIDGLLKEAATKEAISLAEKQKSLLPKWQELRNQKKLEIEKEISAKERIENIENIRNEIATKKDLLWFFDQEDKLDLEIYNKRVFYPKRWFGKKKKPRVVDEDYVPPQIRKIN</sequence>
<dbReference type="PANTHER" id="PTHR21393:SF0">
    <property type="entry name" value="SMALL RIBOSOMAL SUBUNIT PROTEIN MS27"/>
    <property type="match status" value="1"/>
</dbReference>
<dbReference type="PANTHER" id="PTHR21393">
    <property type="entry name" value="MITOCHONDRIAL 28S RIBOSOMAL PROTEIN S27"/>
    <property type="match status" value="1"/>
</dbReference>
<evidence type="ECO:0000313" key="3">
    <source>
        <dbReference type="EMBL" id="KNC33768.1"/>
    </source>
</evidence>
<evidence type="ECO:0008006" key="5">
    <source>
        <dbReference type="Google" id="ProtNLM"/>
    </source>
</evidence>
<gene>
    <name evidence="3" type="ORF">FF38_10061</name>
</gene>
<dbReference type="InterPro" id="IPR019266">
    <property type="entry name" value="Ribosomal_mS27"/>
</dbReference>
<dbReference type="EMBL" id="JRES01000153">
    <property type="protein sequence ID" value="KNC33768.1"/>
    <property type="molecule type" value="Genomic_DNA"/>
</dbReference>
<dbReference type="STRING" id="7375.A0A0L0CN50"/>
<evidence type="ECO:0000313" key="4">
    <source>
        <dbReference type="Proteomes" id="UP000037069"/>
    </source>
</evidence>
<name>A0A0L0CN50_LUCCU</name>
<dbReference type="InterPro" id="IPR034913">
    <property type="entry name" value="mS27/PTCD2"/>
</dbReference>
<feature type="region of interest" description="Disordered" evidence="2">
    <location>
        <begin position="181"/>
        <end position="200"/>
    </location>
</feature>
<dbReference type="GO" id="GO:0005739">
    <property type="term" value="C:mitochondrion"/>
    <property type="evidence" value="ECO:0007669"/>
    <property type="project" value="UniProtKB-SubCell"/>
</dbReference>
<proteinExistence type="predicted"/>
<evidence type="ECO:0000256" key="2">
    <source>
        <dbReference type="SAM" id="MobiDB-lite"/>
    </source>
</evidence>
<comment type="caution">
    <text evidence="3">The sequence shown here is derived from an EMBL/GenBank/DDBJ whole genome shotgun (WGS) entry which is preliminary data.</text>
</comment>
<dbReference type="OrthoDB" id="19830at2759"/>